<gene>
    <name evidence="2" type="ORF">C4F49_04360</name>
</gene>
<feature type="signal peptide" evidence="1">
    <location>
        <begin position="1"/>
        <end position="19"/>
    </location>
</feature>
<keyword evidence="3" id="KW-1185">Reference proteome</keyword>
<keyword evidence="1" id="KW-0732">Signal</keyword>
<protein>
    <submittedName>
        <fullName evidence="2">Uncharacterized protein</fullName>
    </submittedName>
</protein>
<feature type="chain" id="PRO_5036989510" evidence="1">
    <location>
        <begin position="20"/>
        <end position="247"/>
    </location>
</feature>
<dbReference type="Proteomes" id="UP000616201">
    <property type="component" value="Unassembled WGS sequence"/>
</dbReference>
<evidence type="ECO:0000313" key="2">
    <source>
        <dbReference type="EMBL" id="MBE8712904.1"/>
    </source>
</evidence>
<evidence type="ECO:0000256" key="1">
    <source>
        <dbReference type="SAM" id="SignalP"/>
    </source>
</evidence>
<dbReference type="RefSeq" id="WP_196935820.1">
    <property type="nucleotide sequence ID" value="NZ_MU158698.1"/>
</dbReference>
<sequence length="247" mass="27159">MKKSLFTILLSLLFVNIFAQEVNFKINPEIGKPLNMVISSKMDIDGVQSMIMDMVMDMTVLPTKLENNNITFEYTTNKIKTEMNSGMMSSSYDSEQEATDDMSKMLEAEFSKIIGQKITAILTNKGNVVDLIIPEALGEGIDETLLNSLSTELPEGAKKVGESWTGEVDNDMMGTISTTSTFKEETADGYVIEVLGKIVSPDGEEIGQLSGLYTLDKKTHFTKHGVVKTSFDIQGNVIVNDVTISVK</sequence>
<dbReference type="Pfam" id="PF19777">
    <property type="entry name" value="DUF6263"/>
    <property type="match status" value="1"/>
</dbReference>
<dbReference type="InterPro" id="IPR046230">
    <property type="entry name" value="DUF6263"/>
</dbReference>
<evidence type="ECO:0000313" key="3">
    <source>
        <dbReference type="Proteomes" id="UP000616201"/>
    </source>
</evidence>
<proteinExistence type="predicted"/>
<organism evidence="2 3">
    <name type="scientific">Sphingobacterium hungaricum</name>
    <dbReference type="NCBI Taxonomy" id="2082723"/>
    <lineage>
        <taxon>Bacteria</taxon>
        <taxon>Pseudomonadati</taxon>
        <taxon>Bacteroidota</taxon>
        <taxon>Sphingobacteriia</taxon>
        <taxon>Sphingobacteriales</taxon>
        <taxon>Sphingobacteriaceae</taxon>
        <taxon>Sphingobacterium</taxon>
    </lineage>
</organism>
<comment type="caution">
    <text evidence="2">The sequence shown here is derived from an EMBL/GenBank/DDBJ whole genome shotgun (WGS) entry which is preliminary data.</text>
</comment>
<dbReference type="AlphaFoldDB" id="A0A928YPG5"/>
<name>A0A928YPG5_9SPHI</name>
<accession>A0A928YPG5</accession>
<dbReference type="EMBL" id="PRDK01000003">
    <property type="protein sequence ID" value="MBE8712904.1"/>
    <property type="molecule type" value="Genomic_DNA"/>
</dbReference>
<reference evidence="2" key="1">
    <citation type="submission" date="2018-02" db="EMBL/GenBank/DDBJ databases">
        <authorList>
            <person name="Vasarhelyi B.M."/>
            <person name="Deshmukh S."/>
            <person name="Balint B."/>
            <person name="Kukolya J."/>
        </authorList>
    </citation>
    <scope>NUCLEOTIDE SEQUENCE</scope>
    <source>
        <strain evidence="2">KB22</strain>
    </source>
</reference>